<keyword evidence="2" id="KW-1185">Reference proteome</keyword>
<evidence type="ECO:0000313" key="1">
    <source>
        <dbReference type="EMBL" id="KAI7992869.1"/>
    </source>
</evidence>
<accession>A0ACC0FWS3</accession>
<sequence>MGGSRGAGGGAGVQRKQQLFPKGSLVEIGSDEEGFKGAWYVATILDTPSSSSYKSSSPSSKKKNDLFFVEYQSLLDDDGSTPLREHVKPDFVRPLPPPPSSESDLVPSFELYDVVDASYRDGWWTGVITLVLNNSRFIVTFQNPPDEIEFGISELRVHREWVDGKWVLPEKQRTTGLMFSAGKRVEVSFDKEEYRDFWFPAAVLEDLGNDSFVVEYWSLGNGSEAELQKATVDLLHIRPSPPDLKGRNFVLLEKVDAFYNSGWKSGVITKELADRRYVVYFKHTNKDMELNQSDLRPHMEWIDGKWIAASQDVLIPSDYEEHVGNACIGLNNTQMAVQLASSGVTKDKSEEKTPSINSRENQTEQSTPCDGSPSSRGMASLRKKMKQKNPDIEASHSRPSKKLKEGNAPEIPSLTPYQLNTMLVQATCEENLPSFSSPSTGGAGTNCSKQSMDGDQLFTKPRSRSRGKKIMMQQDKPQKVVELDHCASGAVKAKERPQKLQVKSPQPSTGGKKGKAGVDTAKEFDVKECITKEVDIPVIIGLPCNGMRSPQSENHHQFPSGECPKSITDQKEQLNDPAREQIEEINQLKSGEDIPKKKRGRPPKLPRESPNASLTDKKQNGDVVAADEMIVKDRITEEVELPTITEAESKKLPNSPTRRQNISSSMMKTPPVKKDKMPNEKVMQASSELLEKPSSKRGRRRNTIVNIESLIQDSQEASRVKSNEGIQTDSRMKEVGMAIDQVPSNVSDDQPLSTWLGGVSPSRTVQQCTVTSERKMEIAVRAATVDGKGNILSAPNQNLPFVKTFPLWETIESMDVFQSMPQNPHFRPLESCKESAREGLAIGCMVTFSSVVKKTTELQFDGPRNSIEDCLETLLDLEGHGFDVKMVRDRLTGLLLIKDKQEFLQDQSKELESRIMEHSHEKSKIDEEIDEINKQIKELKEKRALAMSTMKIKDSEIVSLQSTMNDINEGIETIRLDFEELAADYW</sequence>
<name>A0ACC0FWS3_9ERIC</name>
<organism evidence="1 2">
    <name type="scientific">Camellia lanceoleosa</name>
    <dbReference type="NCBI Taxonomy" id="1840588"/>
    <lineage>
        <taxon>Eukaryota</taxon>
        <taxon>Viridiplantae</taxon>
        <taxon>Streptophyta</taxon>
        <taxon>Embryophyta</taxon>
        <taxon>Tracheophyta</taxon>
        <taxon>Spermatophyta</taxon>
        <taxon>Magnoliopsida</taxon>
        <taxon>eudicotyledons</taxon>
        <taxon>Gunneridae</taxon>
        <taxon>Pentapetalae</taxon>
        <taxon>asterids</taxon>
        <taxon>Ericales</taxon>
        <taxon>Theaceae</taxon>
        <taxon>Camellia</taxon>
    </lineage>
</organism>
<reference evidence="1 2" key="1">
    <citation type="journal article" date="2022" name="Plant J.">
        <title>Chromosome-level genome of Camellia lanceoleosa provides a valuable resource for understanding genome evolution and self-incompatibility.</title>
        <authorList>
            <person name="Gong W."/>
            <person name="Xiao S."/>
            <person name="Wang L."/>
            <person name="Liao Z."/>
            <person name="Chang Y."/>
            <person name="Mo W."/>
            <person name="Hu G."/>
            <person name="Li W."/>
            <person name="Zhao G."/>
            <person name="Zhu H."/>
            <person name="Hu X."/>
            <person name="Ji K."/>
            <person name="Xiang X."/>
            <person name="Song Q."/>
            <person name="Yuan D."/>
            <person name="Jin S."/>
            <person name="Zhang L."/>
        </authorList>
    </citation>
    <scope>NUCLEOTIDE SEQUENCE [LARGE SCALE GENOMIC DNA]</scope>
    <source>
        <strain evidence="1">SQ_2022a</strain>
    </source>
</reference>
<protein>
    <submittedName>
        <fullName evidence="1">Protein AGENET DOMAIN (AGD)-CONTAINING P1</fullName>
    </submittedName>
</protein>
<gene>
    <name evidence="1" type="ORF">LOK49_LG12G00963</name>
</gene>
<evidence type="ECO:0000313" key="2">
    <source>
        <dbReference type="Proteomes" id="UP001060215"/>
    </source>
</evidence>
<comment type="caution">
    <text evidence="1">The sequence shown here is derived from an EMBL/GenBank/DDBJ whole genome shotgun (WGS) entry which is preliminary data.</text>
</comment>
<dbReference type="EMBL" id="CM045770">
    <property type="protein sequence ID" value="KAI7992869.1"/>
    <property type="molecule type" value="Genomic_DNA"/>
</dbReference>
<dbReference type="Proteomes" id="UP001060215">
    <property type="component" value="Chromosome 13"/>
</dbReference>
<proteinExistence type="predicted"/>